<reference evidence="1" key="1">
    <citation type="journal article" date="2015" name="Nature">
        <title>Complex archaea that bridge the gap between prokaryotes and eukaryotes.</title>
        <authorList>
            <person name="Spang A."/>
            <person name="Saw J.H."/>
            <person name="Jorgensen S.L."/>
            <person name="Zaremba-Niedzwiedzka K."/>
            <person name="Martijn J."/>
            <person name="Lind A.E."/>
            <person name="van Eijk R."/>
            <person name="Schleper C."/>
            <person name="Guy L."/>
            <person name="Ettema T.J."/>
        </authorList>
    </citation>
    <scope>NUCLEOTIDE SEQUENCE</scope>
</reference>
<dbReference type="SUPFAM" id="SSF56731">
    <property type="entry name" value="DNA primase core"/>
    <property type="match status" value="1"/>
</dbReference>
<dbReference type="CDD" id="cd01029">
    <property type="entry name" value="TOPRIM_primases"/>
    <property type="match status" value="1"/>
</dbReference>
<comment type="caution">
    <text evidence="1">The sequence shown here is derived from an EMBL/GenBank/DDBJ whole genome shotgun (WGS) entry which is preliminary data.</text>
</comment>
<protein>
    <recommendedName>
        <fullName evidence="2">Zinc finger CHC2-type domain-containing protein</fullName>
    </recommendedName>
</protein>
<name>A0A0F9W1P8_9ZZZZ</name>
<dbReference type="Pfam" id="PF13155">
    <property type="entry name" value="Toprim_2"/>
    <property type="match status" value="1"/>
</dbReference>
<accession>A0A0F9W1P8</accession>
<dbReference type="EMBL" id="LAZR01000017">
    <property type="protein sequence ID" value="KKO06138.1"/>
    <property type="molecule type" value="Genomic_DNA"/>
</dbReference>
<dbReference type="GO" id="GO:0008270">
    <property type="term" value="F:zinc ion binding"/>
    <property type="evidence" value="ECO:0007669"/>
    <property type="project" value="InterPro"/>
</dbReference>
<proteinExistence type="predicted"/>
<dbReference type="InterPro" id="IPR034154">
    <property type="entry name" value="TOPRIM_DnaG/twinkle"/>
</dbReference>
<dbReference type="GO" id="GO:0006260">
    <property type="term" value="P:DNA replication"/>
    <property type="evidence" value="ECO:0007669"/>
    <property type="project" value="InterPro"/>
</dbReference>
<dbReference type="Gene3D" id="3.90.580.10">
    <property type="entry name" value="Zinc finger, CHC2-type domain"/>
    <property type="match status" value="1"/>
</dbReference>
<dbReference type="GO" id="GO:0003677">
    <property type="term" value="F:DNA binding"/>
    <property type="evidence" value="ECO:0007669"/>
    <property type="project" value="InterPro"/>
</dbReference>
<evidence type="ECO:0008006" key="2">
    <source>
        <dbReference type="Google" id="ProtNLM"/>
    </source>
</evidence>
<evidence type="ECO:0000313" key="1">
    <source>
        <dbReference type="EMBL" id="KKO06138.1"/>
    </source>
</evidence>
<dbReference type="InterPro" id="IPR036977">
    <property type="entry name" value="DNA_primase_Znf_CHC2"/>
</dbReference>
<sequence length="318" mass="36555">MKKERTNGLSCERARAFPIEKALAKLGHFPTRTNEKEAWFLSPIRPETQASFKVSKKLNRWYDHGEGKGGNVIGLICLITKGTVKEALEIIGQDELSFSFQKQPFLEKQREHTITIMYAKPIQHLGLMKYLHERNISMATASKYCSEVHYMFRGRKYFATGLKNDSGGWELRNKYYKNSSSPKDITHIKNGYDKLIITEGMFDLLSILEYHKNLESDYDFLVLNSTAFVQKVMRTLEGYSSIELYLDNDSNGKRTTEKLMAHSKSCKDKSKHYSGFKDMNEWLRGSSINGVGQKAQDVFLLPQKQTCFTPGGRKEKNK</sequence>
<dbReference type="SUPFAM" id="SSF57783">
    <property type="entry name" value="Zinc beta-ribbon"/>
    <property type="match status" value="1"/>
</dbReference>
<organism evidence="1">
    <name type="scientific">marine sediment metagenome</name>
    <dbReference type="NCBI Taxonomy" id="412755"/>
    <lineage>
        <taxon>unclassified sequences</taxon>
        <taxon>metagenomes</taxon>
        <taxon>ecological metagenomes</taxon>
    </lineage>
</organism>
<dbReference type="AlphaFoldDB" id="A0A0F9W1P8"/>
<gene>
    <name evidence="1" type="ORF">LCGC14_0071510</name>
</gene>
<dbReference type="Gene3D" id="3.40.1360.10">
    <property type="match status" value="1"/>
</dbReference>